<evidence type="ECO:0000313" key="1">
    <source>
        <dbReference type="EMBL" id="KZL88044.1"/>
    </source>
</evidence>
<gene>
    <name evidence="1" type="ORF">CI238_03993</name>
</gene>
<comment type="caution">
    <text evidence="1">The sequence shown here is derived from an EMBL/GenBank/DDBJ whole genome shotgun (WGS) entry which is preliminary data.</text>
</comment>
<reference evidence="1 2" key="1">
    <citation type="submission" date="2015-06" db="EMBL/GenBank/DDBJ databases">
        <title>Survival trade-offs in plant roots during colonization by closely related pathogenic and mutualistic fungi.</title>
        <authorList>
            <person name="Hacquard S."/>
            <person name="Kracher B."/>
            <person name="Hiruma K."/>
            <person name="Weinman A."/>
            <person name="Muench P."/>
            <person name="Garrido Oter R."/>
            <person name="Ver Loren van Themaat E."/>
            <person name="Dallerey J.-F."/>
            <person name="Damm U."/>
            <person name="Henrissat B."/>
            <person name="Lespinet O."/>
            <person name="Thon M."/>
            <person name="Kemen E."/>
            <person name="McHardy A.C."/>
            <person name="Schulze-Lefert P."/>
            <person name="O'Connell R.J."/>
        </authorList>
    </citation>
    <scope>NUCLEOTIDE SEQUENCE [LARGE SCALE GENOMIC DNA]</scope>
    <source>
        <strain evidence="1 2">MAFF 238704</strain>
    </source>
</reference>
<protein>
    <submittedName>
        <fullName evidence="1">Uncharacterized protein</fullName>
    </submittedName>
</protein>
<accession>A0A162Q4U9</accession>
<organism evidence="1 2">
    <name type="scientific">Colletotrichum incanum</name>
    <name type="common">Soybean anthracnose fungus</name>
    <dbReference type="NCBI Taxonomy" id="1573173"/>
    <lineage>
        <taxon>Eukaryota</taxon>
        <taxon>Fungi</taxon>
        <taxon>Dikarya</taxon>
        <taxon>Ascomycota</taxon>
        <taxon>Pezizomycotina</taxon>
        <taxon>Sordariomycetes</taxon>
        <taxon>Hypocreomycetidae</taxon>
        <taxon>Glomerellales</taxon>
        <taxon>Glomerellaceae</taxon>
        <taxon>Colletotrichum</taxon>
        <taxon>Colletotrichum spaethianum species complex</taxon>
    </lineage>
</organism>
<dbReference type="EMBL" id="LFIW01000095">
    <property type="protein sequence ID" value="KZL88044.1"/>
    <property type="molecule type" value="Genomic_DNA"/>
</dbReference>
<proteinExistence type="predicted"/>
<keyword evidence="2" id="KW-1185">Reference proteome</keyword>
<dbReference type="AlphaFoldDB" id="A0A162Q4U9"/>
<name>A0A162Q4U9_COLIC</name>
<evidence type="ECO:0000313" key="2">
    <source>
        <dbReference type="Proteomes" id="UP000076584"/>
    </source>
</evidence>
<dbReference type="Proteomes" id="UP000076584">
    <property type="component" value="Unassembled WGS sequence"/>
</dbReference>
<sequence length="142" mass="15455">MLLLCSDRLIPSFLPSPSDPRGLCDSILPFLRHRTSGPSSLGAAKRAHGIVLVESRTGLTSSFGWAIHPRGLRWIQALMTAHGGQGGIVREVCPGEASGRFPEWLILDDVHHSQSHAVPFCFLDKVLLLQDQLCLANHTDAV</sequence>